<dbReference type="GO" id="GO:1990904">
    <property type="term" value="C:ribonucleoprotein complex"/>
    <property type="evidence" value="ECO:0007669"/>
    <property type="project" value="UniProtKB-KW"/>
</dbReference>
<evidence type="ECO:0000256" key="4">
    <source>
        <dbReference type="RuleBase" id="RU003919"/>
    </source>
</evidence>
<keyword evidence="6" id="KW-1185">Reference proteome</keyword>
<dbReference type="NCBIfam" id="TIGR00952">
    <property type="entry name" value="S15_bact"/>
    <property type="match status" value="1"/>
</dbReference>
<reference evidence="5" key="1">
    <citation type="submission" date="2022-07" db="EMBL/GenBank/DDBJ databases">
        <title>Phylogenomic reconstructions and comparative analyses of Kickxellomycotina fungi.</title>
        <authorList>
            <person name="Reynolds N.K."/>
            <person name="Stajich J.E."/>
            <person name="Barry K."/>
            <person name="Grigoriev I.V."/>
            <person name="Crous P."/>
            <person name="Smith M.E."/>
        </authorList>
    </citation>
    <scope>NUCLEOTIDE SEQUENCE</scope>
    <source>
        <strain evidence="5">RSA 861</strain>
    </source>
</reference>
<sequence>MNSTMLRSLATSSFRTVAKPTAYRALHTTPATLAKLSRRKLEIRESVQKAQEAAQAVVEERRQRMNTPFLNSLVQPQGLFQSTLDPASALNTAPATLTDTAEPVPKLILGLQGDDKKFLLETIPEVQLSFKKVGSEDEIPSTFSAVENIHKALSLSNAGSPDITKWNKQVAIRTFGRKEGDSGSSEVQAAIWTIRINNLKQHLIKNPKDRYNNRRYTMLQHKRAKILRYLKRCSLERYAKCLKQLGLRPDMVENQILPVSRVTEAD</sequence>
<dbReference type="InterPro" id="IPR000589">
    <property type="entry name" value="Ribosomal_uS15"/>
</dbReference>
<dbReference type="GO" id="GO:0003735">
    <property type="term" value="F:structural constituent of ribosome"/>
    <property type="evidence" value="ECO:0007669"/>
    <property type="project" value="InterPro"/>
</dbReference>
<dbReference type="Proteomes" id="UP001150569">
    <property type="component" value="Unassembled WGS sequence"/>
</dbReference>
<protein>
    <recommendedName>
        <fullName evidence="7">Ribosomal protein S15</fullName>
    </recommendedName>
</protein>
<dbReference type="Pfam" id="PF00312">
    <property type="entry name" value="Ribosomal_S15"/>
    <property type="match status" value="1"/>
</dbReference>
<dbReference type="InterPro" id="IPR005290">
    <property type="entry name" value="Ribosomal_uS15_bac-type"/>
</dbReference>
<dbReference type="EMBL" id="JANBPT010000496">
    <property type="protein sequence ID" value="KAJ1918682.1"/>
    <property type="molecule type" value="Genomic_DNA"/>
</dbReference>
<dbReference type="SUPFAM" id="SSF47060">
    <property type="entry name" value="S15/NS1 RNA-binding domain"/>
    <property type="match status" value="1"/>
</dbReference>
<dbReference type="Gene3D" id="1.10.287.10">
    <property type="entry name" value="S15/NS1, RNA-binding"/>
    <property type="match status" value="1"/>
</dbReference>
<evidence type="ECO:0000313" key="6">
    <source>
        <dbReference type="Proteomes" id="UP001150569"/>
    </source>
</evidence>
<name>A0A9W8A5I4_9FUNG</name>
<dbReference type="InterPro" id="IPR009068">
    <property type="entry name" value="uS15_NS1_RNA-bd_sf"/>
</dbReference>
<comment type="similarity">
    <text evidence="1 4">Belongs to the universal ribosomal protein uS15 family.</text>
</comment>
<dbReference type="AlphaFoldDB" id="A0A9W8A5I4"/>
<dbReference type="CDD" id="cd00353">
    <property type="entry name" value="Ribosomal_S15p_S13e"/>
    <property type="match status" value="1"/>
</dbReference>
<gene>
    <name evidence="5" type="ORF">IWQ60_007434</name>
</gene>
<dbReference type="GO" id="GO:0005737">
    <property type="term" value="C:cytoplasm"/>
    <property type="evidence" value="ECO:0007669"/>
    <property type="project" value="UniProtKB-ARBA"/>
</dbReference>
<evidence type="ECO:0000256" key="3">
    <source>
        <dbReference type="ARBA" id="ARBA00023274"/>
    </source>
</evidence>
<keyword evidence="3 4" id="KW-0687">Ribonucleoprotein</keyword>
<keyword evidence="2 4" id="KW-0689">Ribosomal protein</keyword>
<organism evidence="5 6">
    <name type="scientific">Tieghemiomyces parasiticus</name>
    <dbReference type="NCBI Taxonomy" id="78921"/>
    <lineage>
        <taxon>Eukaryota</taxon>
        <taxon>Fungi</taxon>
        <taxon>Fungi incertae sedis</taxon>
        <taxon>Zoopagomycota</taxon>
        <taxon>Kickxellomycotina</taxon>
        <taxon>Dimargaritomycetes</taxon>
        <taxon>Dimargaritales</taxon>
        <taxon>Dimargaritaceae</taxon>
        <taxon>Tieghemiomyces</taxon>
    </lineage>
</organism>
<evidence type="ECO:0000256" key="2">
    <source>
        <dbReference type="ARBA" id="ARBA00022980"/>
    </source>
</evidence>
<dbReference type="SMART" id="SM01387">
    <property type="entry name" value="Ribosomal_S15"/>
    <property type="match status" value="1"/>
</dbReference>
<evidence type="ECO:0000256" key="1">
    <source>
        <dbReference type="ARBA" id="ARBA00008434"/>
    </source>
</evidence>
<evidence type="ECO:0000313" key="5">
    <source>
        <dbReference type="EMBL" id="KAJ1918682.1"/>
    </source>
</evidence>
<dbReference type="OrthoDB" id="441444at2759"/>
<dbReference type="GO" id="GO:0005840">
    <property type="term" value="C:ribosome"/>
    <property type="evidence" value="ECO:0007669"/>
    <property type="project" value="UniProtKB-KW"/>
</dbReference>
<comment type="caution">
    <text evidence="5">The sequence shown here is derived from an EMBL/GenBank/DDBJ whole genome shotgun (WGS) entry which is preliminary data.</text>
</comment>
<dbReference type="PANTHER" id="PTHR23321">
    <property type="entry name" value="RIBOSOMAL PROTEIN S15, BACTERIAL AND ORGANELLAR"/>
    <property type="match status" value="1"/>
</dbReference>
<dbReference type="PANTHER" id="PTHR23321:SF26">
    <property type="entry name" value="SMALL RIBOSOMAL SUBUNIT PROTEIN US15M"/>
    <property type="match status" value="1"/>
</dbReference>
<evidence type="ECO:0008006" key="7">
    <source>
        <dbReference type="Google" id="ProtNLM"/>
    </source>
</evidence>
<proteinExistence type="inferred from homology"/>
<dbReference type="HAMAP" id="MF_01343_B">
    <property type="entry name" value="Ribosomal_uS15_B"/>
    <property type="match status" value="1"/>
</dbReference>
<accession>A0A9W8A5I4</accession>
<dbReference type="GO" id="GO:0006412">
    <property type="term" value="P:translation"/>
    <property type="evidence" value="ECO:0007669"/>
    <property type="project" value="InterPro"/>
</dbReference>